<reference evidence="1 2" key="1">
    <citation type="submission" date="2020-02" db="EMBL/GenBank/DDBJ databases">
        <authorList>
            <person name="Ferguson B K."/>
        </authorList>
    </citation>
    <scope>NUCLEOTIDE SEQUENCE [LARGE SCALE GENOMIC DNA]</scope>
</reference>
<evidence type="ECO:0000313" key="2">
    <source>
        <dbReference type="Proteomes" id="UP000479190"/>
    </source>
</evidence>
<sequence>MRDQLPKNGPRSRGVCYSKYRRQCKSNVWWPHTGWLAYRFKTTRHKCRLSSTVCRWTCSTPRRSSSDAIGILI</sequence>
<feature type="non-terminal residue" evidence="1">
    <location>
        <position position="73"/>
    </location>
</feature>
<name>A0A6H5IYW9_9HYME</name>
<gene>
    <name evidence="1" type="ORF">TBRA_LOCUS11919</name>
</gene>
<organism evidence="1 2">
    <name type="scientific">Trichogramma brassicae</name>
    <dbReference type="NCBI Taxonomy" id="86971"/>
    <lineage>
        <taxon>Eukaryota</taxon>
        <taxon>Metazoa</taxon>
        <taxon>Ecdysozoa</taxon>
        <taxon>Arthropoda</taxon>
        <taxon>Hexapoda</taxon>
        <taxon>Insecta</taxon>
        <taxon>Pterygota</taxon>
        <taxon>Neoptera</taxon>
        <taxon>Endopterygota</taxon>
        <taxon>Hymenoptera</taxon>
        <taxon>Apocrita</taxon>
        <taxon>Proctotrupomorpha</taxon>
        <taxon>Chalcidoidea</taxon>
        <taxon>Trichogrammatidae</taxon>
        <taxon>Trichogramma</taxon>
    </lineage>
</organism>
<accession>A0A6H5IYW9</accession>
<evidence type="ECO:0000313" key="1">
    <source>
        <dbReference type="EMBL" id="CAB0040191.1"/>
    </source>
</evidence>
<protein>
    <submittedName>
        <fullName evidence="1">Uncharacterized protein</fullName>
    </submittedName>
</protein>
<proteinExistence type="predicted"/>
<dbReference type="EMBL" id="CADCXV010001007">
    <property type="protein sequence ID" value="CAB0040191.1"/>
    <property type="molecule type" value="Genomic_DNA"/>
</dbReference>
<keyword evidence="2" id="KW-1185">Reference proteome</keyword>
<dbReference type="AlphaFoldDB" id="A0A6H5IYW9"/>
<dbReference type="Proteomes" id="UP000479190">
    <property type="component" value="Unassembled WGS sequence"/>
</dbReference>